<dbReference type="InterPro" id="IPR011008">
    <property type="entry name" value="Dimeric_a/b-barrel"/>
</dbReference>
<protein>
    <submittedName>
        <fullName evidence="2">EthD family reductase</fullName>
    </submittedName>
</protein>
<sequence>MAHLMFCLRRLPHLTREQFQDYWRDVHGPLVRSHAQAFGLSAYVQSHALPQEASGRLALERGAPPSFDGVAQLWWQERQRTAGEKEAARLANAELLQDERRFIDLPNSPIFLVEDHEVLRTFVDSRAP</sequence>
<dbReference type="RefSeq" id="WP_135264241.1">
    <property type="nucleotide sequence ID" value="NZ_SMLM01000002.1"/>
</dbReference>
<evidence type="ECO:0000313" key="2">
    <source>
        <dbReference type="EMBL" id="TFZ02716.1"/>
    </source>
</evidence>
<organism evidence="2 3">
    <name type="scientific">Ramlibacter henchirensis</name>
    <dbReference type="NCBI Taxonomy" id="204072"/>
    <lineage>
        <taxon>Bacteria</taxon>
        <taxon>Pseudomonadati</taxon>
        <taxon>Pseudomonadota</taxon>
        <taxon>Betaproteobacteria</taxon>
        <taxon>Burkholderiales</taxon>
        <taxon>Comamonadaceae</taxon>
        <taxon>Ramlibacter</taxon>
    </lineage>
</organism>
<dbReference type="GO" id="GO:0016491">
    <property type="term" value="F:oxidoreductase activity"/>
    <property type="evidence" value="ECO:0007669"/>
    <property type="project" value="InterPro"/>
</dbReference>
<evidence type="ECO:0000313" key="3">
    <source>
        <dbReference type="Proteomes" id="UP000298180"/>
    </source>
</evidence>
<comment type="caution">
    <text evidence="2">The sequence shown here is derived from an EMBL/GenBank/DDBJ whole genome shotgun (WGS) entry which is preliminary data.</text>
</comment>
<dbReference type="AlphaFoldDB" id="A0A4Z0BTT5"/>
<evidence type="ECO:0000259" key="1">
    <source>
        <dbReference type="Pfam" id="PF07110"/>
    </source>
</evidence>
<proteinExistence type="predicted"/>
<reference evidence="2 3" key="1">
    <citation type="submission" date="2019-03" db="EMBL/GenBank/DDBJ databases">
        <title>Ramlibacter henchirensis DSM 14656, whole genome shotgun sequence.</title>
        <authorList>
            <person name="Zhang X."/>
            <person name="Feng G."/>
            <person name="Zhu H."/>
        </authorList>
    </citation>
    <scope>NUCLEOTIDE SEQUENCE [LARGE SCALE GENOMIC DNA]</scope>
    <source>
        <strain evidence="2 3">DSM 14656</strain>
    </source>
</reference>
<dbReference type="Proteomes" id="UP000298180">
    <property type="component" value="Unassembled WGS sequence"/>
</dbReference>
<gene>
    <name evidence="2" type="ORF">EZ313_15835</name>
</gene>
<accession>A0A4Z0BTT5</accession>
<dbReference type="Gene3D" id="3.30.70.100">
    <property type="match status" value="1"/>
</dbReference>
<feature type="domain" description="EthD" evidence="1">
    <location>
        <begin position="12"/>
        <end position="105"/>
    </location>
</feature>
<name>A0A4Z0BTT5_9BURK</name>
<dbReference type="OrthoDB" id="8611253at2"/>
<dbReference type="EMBL" id="SMLM01000002">
    <property type="protein sequence ID" value="TFZ02716.1"/>
    <property type="molecule type" value="Genomic_DNA"/>
</dbReference>
<dbReference type="InterPro" id="IPR009799">
    <property type="entry name" value="EthD_dom"/>
</dbReference>
<keyword evidence="3" id="KW-1185">Reference proteome</keyword>
<dbReference type="SUPFAM" id="SSF54909">
    <property type="entry name" value="Dimeric alpha+beta barrel"/>
    <property type="match status" value="1"/>
</dbReference>
<dbReference type="Pfam" id="PF07110">
    <property type="entry name" value="EthD"/>
    <property type="match status" value="1"/>
</dbReference>